<reference evidence="5 6" key="1">
    <citation type="submission" date="2017-04" db="EMBL/GenBank/DDBJ databases">
        <title>Weissella cibaria strain m2 complete genome.</title>
        <authorList>
            <person name="Pan Q."/>
            <person name="Tan M."/>
            <person name="Yao F."/>
            <person name="Su S."/>
        </authorList>
    </citation>
    <scope>NUCLEOTIDE SEQUENCE [LARGE SCALE GENOMIC DNA]</scope>
    <source>
        <strain evidence="5 6">M2</strain>
    </source>
</reference>
<sequence length="193" mass="21206">MTEVEYRAVELDSSELRAGQGESIGQIAGYAIVWDTPSTNLPFVEVIQGGALNGVDLSKVIALYNHDFANVLGRVDSGTLQLDIDKHGLHFTLDIPDTTLGRDVYTQIKNGNLSGLSFRFTIADGGESWKNVNGKPVRYISKIATMREISIVSVPAYDDTSVEVTRSFKEFTKQSQYKAKVLSILPTFEIDIG</sequence>
<keyword evidence="2" id="KW-0645">Protease</keyword>
<proteinExistence type="predicted"/>
<evidence type="ECO:0000256" key="2">
    <source>
        <dbReference type="ARBA" id="ARBA00022670"/>
    </source>
</evidence>
<organism evidence="5 6">
    <name type="scientific">Weissella cibaria</name>
    <dbReference type="NCBI Taxonomy" id="137591"/>
    <lineage>
        <taxon>Bacteria</taxon>
        <taxon>Bacillati</taxon>
        <taxon>Bacillota</taxon>
        <taxon>Bacilli</taxon>
        <taxon>Lactobacillales</taxon>
        <taxon>Lactobacillaceae</taxon>
        <taxon>Weissella</taxon>
    </lineage>
</organism>
<keyword evidence="1" id="KW-1188">Viral release from host cell</keyword>
<dbReference type="InterPro" id="IPR054613">
    <property type="entry name" value="Peptidase_S78_dom"/>
</dbReference>
<dbReference type="RefSeq" id="WP_108730303.1">
    <property type="nucleotide sequence ID" value="NZ_CP020928.1"/>
</dbReference>
<gene>
    <name evidence="5" type="ORF">B6254_0966</name>
</gene>
<accession>A0A2S1KQT9</accession>
<dbReference type="Proteomes" id="UP000244870">
    <property type="component" value="Chromosome"/>
</dbReference>
<feature type="domain" description="Prohead serine protease" evidence="4">
    <location>
        <begin position="16"/>
        <end position="173"/>
    </location>
</feature>
<evidence type="ECO:0000256" key="3">
    <source>
        <dbReference type="ARBA" id="ARBA00022801"/>
    </source>
</evidence>
<protein>
    <recommendedName>
        <fullName evidence="4">Prohead serine protease domain-containing protein</fullName>
    </recommendedName>
</protein>
<dbReference type="AlphaFoldDB" id="A0A2S1KQT9"/>
<dbReference type="GO" id="GO:0008233">
    <property type="term" value="F:peptidase activity"/>
    <property type="evidence" value="ECO:0007669"/>
    <property type="project" value="UniProtKB-KW"/>
</dbReference>
<evidence type="ECO:0000256" key="1">
    <source>
        <dbReference type="ARBA" id="ARBA00022612"/>
    </source>
</evidence>
<evidence type="ECO:0000313" key="6">
    <source>
        <dbReference type="Proteomes" id="UP000244870"/>
    </source>
</evidence>
<dbReference type="GO" id="GO:0006508">
    <property type="term" value="P:proteolysis"/>
    <property type="evidence" value="ECO:0007669"/>
    <property type="project" value="UniProtKB-KW"/>
</dbReference>
<dbReference type="InterPro" id="IPR006433">
    <property type="entry name" value="Prohead_protease"/>
</dbReference>
<keyword evidence="3" id="KW-0378">Hydrolase</keyword>
<evidence type="ECO:0000313" key="5">
    <source>
        <dbReference type="EMBL" id="AWF95372.1"/>
    </source>
</evidence>
<dbReference type="Pfam" id="PF04586">
    <property type="entry name" value="Peptidase_S78"/>
    <property type="match status" value="1"/>
</dbReference>
<evidence type="ECO:0000259" key="4">
    <source>
        <dbReference type="Pfam" id="PF04586"/>
    </source>
</evidence>
<name>A0A2S1KQT9_9LACO</name>
<dbReference type="NCBIfam" id="TIGR01543">
    <property type="entry name" value="proheadase_HK97"/>
    <property type="match status" value="1"/>
</dbReference>
<dbReference type="EMBL" id="CP020928">
    <property type="protein sequence ID" value="AWF95372.1"/>
    <property type="molecule type" value="Genomic_DNA"/>
</dbReference>